<evidence type="ECO:0000313" key="3">
    <source>
        <dbReference type="Proteomes" id="UP000694050"/>
    </source>
</evidence>
<feature type="region of interest" description="Disordered" evidence="1">
    <location>
        <begin position="33"/>
        <end position="72"/>
    </location>
</feature>
<feature type="region of interest" description="Disordered" evidence="1">
    <location>
        <begin position="84"/>
        <end position="106"/>
    </location>
</feature>
<evidence type="ECO:0000256" key="1">
    <source>
        <dbReference type="SAM" id="MobiDB-lite"/>
    </source>
</evidence>
<reference evidence="2" key="1">
    <citation type="submission" date="2021-04" db="EMBL/GenBank/DDBJ databases">
        <title>First draft genome resource for Brassicaceae pathogens Fusarium oxysporum f. sp. raphani and Fusarium oxysporum f. sp. rapae.</title>
        <authorList>
            <person name="Asai S."/>
        </authorList>
    </citation>
    <scope>NUCLEOTIDE SEQUENCE</scope>
    <source>
        <strain evidence="2">Tf1208</strain>
    </source>
</reference>
<feature type="compositionally biased region" description="Polar residues" evidence="1">
    <location>
        <begin position="92"/>
        <end position="101"/>
    </location>
</feature>
<dbReference type="AlphaFoldDB" id="A0A8J5NZH9"/>
<protein>
    <submittedName>
        <fullName evidence="2">Uncharacterized protein</fullName>
    </submittedName>
</protein>
<comment type="caution">
    <text evidence="2">The sequence shown here is derived from an EMBL/GenBank/DDBJ whole genome shotgun (WGS) entry which is preliminary data.</text>
</comment>
<gene>
    <name evidence="2" type="ORF">Forpe1208_v009896</name>
</gene>
<name>A0A8J5NZH9_FUSOX</name>
<accession>A0A8J5NZH9</accession>
<feature type="region of interest" description="Disordered" evidence="1">
    <location>
        <begin position="245"/>
        <end position="289"/>
    </location>
</feature>
<evidence type="ECO:0000313" key="2">
    <source>
        <dbReference type="EMBL" id="KAG7411448.1"/>
    </source>
</evidence>
<dbReference type="EMBL" id="JAELUQ010000007">
    <property type="protein sequence ID" value="KAG7411448.1"/>
    <property type="molecule type" value="Genomic_DNA"/>
</dbReference>
<sequence>MSTPQPTHTPSDMDGEMYVKNFLDEFGRLREILNLAKQTEQSPDSSGESPEDETLWGSPPSPSPSPNVSANMTLAFPVPVPSEVLEPAIPDENNTVPQGQPSDVDPSKELTVFETLKQSISAEASNTVPQDETSTYNFNTSLDFPVSWDNLVPPIPEGSNALYQDEITWDIHMEKLLNPNSDVVGPYAGMSNNASQLGGIPEQQAPGPAPVNESSSPVSTESNTMPQSQDPQFDVDAVVNDDLTSVSPELNEASKPKKSRAAAKRKPKRSPKRVAKPPKPLSAHKLQQQLDREGLIERRKQWMADAEAEEAKAAAQRAATQRAAAQRAAAQRTEQVVADFGAQAPFYGVTGLHYGQNPFQTPALSLYPQAVPVYQPPPQIPTQSMDQGLFGQSLPAAQYPFAMPQYQCQQYQNGYNWF</sequence>
<feature type="compositionally biased region" description="Basic residues" evidence="1">
    <location>
        <begin position="256"/>
        <end position="276"/>
    </location>
</feature>
<feature type="compositionally biased region" description="Polar residues" evidence="1">
    <location>
        <begin position="212"/>
        <end position="231"/>
    </location>
</feature>
<organism evidence="2 3">
    <name type="scientific">Fusarium oxysporum f. sp. rapae</name>
    <dbReference type="NCBI Taxonomy" id="485398"/>
    <lineage>
        <taxon>Eukaryota</taxon>
        <taxon>Fungi</taxon>
        <taxon>Dikarya</taxon>
        <taxon>Ascomycota</taxon>
        <taxon>Pezizomycotina</taxon>
        <taxon>Sordariomycetes</taxon>
        <taxon>Hypocreomycetidae</taxon>
        <taxon>Hypocreales</taxon>
        <taxon>Nectriaceae</taxon>
        <taxon>Fusarium</taxon>
        <taxon>Fusarium oxysporum species complex</taxon>
    </lineage>
</organism>
<feature type="region of interest" description="Disordered" evidence="1">
    <location>
        <begin position="187"/>
        <end position="231"/>
    </location>
</feature>
<dbReference type="Proteomes" id="UP000694050">
    <property type="component" value="Unassembled WGS sequence"/>
</dbReference>
<proteinExistence type="predicted"/>